<sequence>MSPRALLRRARDYWAGLLASPGGPGRVSRGMAAGAAAAMLPAFGLHLVIAAALAWLLRGSLPVATAACLFIGNPLTHLFLLPLEFELGRRLVPPSLDLLPKHGPGWLLLLLPDAEETLAGGLLLAFILGLAVLLLSRWSLRAKEAKPR</sequence>
<feature type="transmembrane region" description="Helical" evidence="1">
    <location>
        <begin position="118"/>
        <end position="140"/>
    </location>
</feature>
<dbReference type="Proteomes" id="UP001518990">
    <property type="component" value="Unassembled WGS sequence"/>
</dbReference>
<dbReference type="PANTHER" id="PTHR40547">
    <property type="entry name" value="SLL0298 PROTEIN"/>
    <property type="match status" value="1"/>
</dbReference>
<dbReference type="InterPro" id="IPR018639">
    <property type="entry name" value="DUF2062"/>
</dbReference>
<gene>
    <name evidence="3" type="ORF">IAI60_15060</name>
</gene>
<keyword evidence="1" id="KW-1133">Transmembrane helix</keyword>
<dbReference type="RefSeq" id="WP_207448469.1">
    <property type="nucleotide sequence ID" value="NZ_JACTNF010000016.1"/>
</dbReference>
<feature type="domain" description="DUF2062" evidence="2">
    <location>
        <begin position="8"/>
        <end position="145"/>
    </location>
</feature>
<dbReference type="Pfam" id="PF09835">
    <property type="entry name" value="DUF2062"/>
    <property type="match status" value="1"/>
</dbReference>
<proteinExistence type="predicted"/>
<organism evidence="3 4">
    <name type="scientific">Roseomonas marmotae</name>
    <dbReference type="NCBI Taxonomy" id="2768161"/>
    <lineage>
        <taxon>Bacteria</taxon>
        <taxon>Pseudomonadati</taxon>
        <taxon>Pseudomonadota</taxon>
        <taxon>Alphaproteobacteria</taxon>
        <taxon>Acetobacterales</taxon>
        <taxon>Roseomonadaceae</taxon>
        <taxon>Roseomonas</taxon>
    </lineage>
</organism>
<dbReference type="EMBL" id="JACTNF010000016">
    <property type="protein sequence ID" value="MBO1075935.1"/>
    <property type="molecule type" value="Genomic_DNA"/>
</dbReference>
<keyword evidence="1" id="KW-0812">Transmembrane</keyword>
<dbReference type="PANTHER" id="PTHR40547:SF1">
    <property type="entry name" value="SLL0298 PROTEIN"/>
    <property type="match status" value="1"/>
</dbReference>
<reference evidence="3 4" key="1">
    <citation type="submission" date="2020-09" db="EMBL/GenBank/DDBJ databases">
        <title>Roseomonas.</title>
        <authorList>
            <person name="Zhu W."/>
        </authorList>
    </citation>
    <scope>NUCLEOTIDE SEQUENCE [LARGE SCALE GENOMIC DNA]</scope>
    <source>
        <strain evidence="3 4">1311</strain>
    </source>
</reference>
<accession>A0ABS3KG89</accession>
<evidence type="ECO:0000259" key="2">
    <source>
        <dbReference type="Pfam" id="PF09835"/>
    </source>
</evidence>
<keyword evidence="1" id="KW-0472">Membrane</keyword>
<keyword evidence="4" id="KW-1185">Reference proteome</keyword>
<evidence type="ECO:0000313" key="4">
    <source>
        <dbReference type="Proteomes" id="UP001518990"/>
    </source>
</evidence>
<feature type="transmembrane region" description="Helical" evidence="1">
    <location>
        <begin position="31"/>
        <end position="56"/>
    </location>
</feature>
<comment type="caution">
    <text evidence="3">The sequence shown here is derived from an EMBL/GenBank/DDBJ whole genome shotgun (WGS) entry which is preliminary data.</text>
</comment>
<evidence type="ECO:0000313" key="3">
    <source>
        <dbReference type="EMBL" id="MBO1075935.1"/>
    </source>
</evidence>
<evidence type="ECO:0000256" key="1">
    <source>
        <dbReference type="SAM" id="Phobius"/>
    </source>
</evidence>
<name>A0ABS3KG89_9PROT</name>
<protein>
    <submittedName>
        <fullName evidence="3">DUF2062 domain-containing protein</fullName>
    </submittedName>
</protein>